<accession>A0A220UCS9</accession>
<evidence type="ECO:0000259" key="2">
    <source>
        <dbReference type="Pfam" id="PF01408"/>
    </source>
</evidence>
<proteinExistence type="predicted"/>
<keyword evidence="5" id="KW-1185">Reference proteome</keyword>
<evidence type="ECO:0000259" key="3">
    <source>
        <dbReference type="Pfam" id="PF22725"/>
    </source>
</evidence>
<dbReference type="AlphaFoldDB" id="A0A220UCS9"/>
<gene>
    <name evidence="4" type="ORF">CFK39_09080</name>
</gene>
<dbReference type="KEGG" id="brv:CFK39_09080"/>
<dbReference type="InterPro" id="IPR000683">
    <property type="entry name" value="Gfo/Idh/MocA-like_OxRdtase_N"/>
</dbReference>
<reference evidence="5" key="1">
    <citation type="submission" date="2017-07" db="EMBL/GenBank/DDBJ databases">
        <title>Brachybacterium sp. VR2415.</title>
        <authorList>
            <person name="Tak E.J."/>
            <person name="Bae J.-W."/>
        </authorList>
    </citation>
    <scope>NUCLEOTIDE SEQUENCE [LARGE SCALE GENOMIC DNA]</scope>
    <source>
        <strain evidence="5">VR2415</strain>
    </source>
</reference>
<evidence type="ECO:0000313" key="4">
    <source>
        <dbReference type="EMBL" id="ASK65949.1"/>
    </source>
</evidence>
<evidence type="ECO:0000313" key="5">
    <source>
        <dbReference type="Proteomes" id="UP000198398"/>
    </source>
</evidence>
<dbReference type="EMBL" id="CP022316">
    <property type="protein sequence ID" value="ASK65949.1"/>
    <property type="molecule type" value="Genomic_DNA"/>
</dbReference>
<feature type="domain" description="Gfo/Idh/MocA-like oxidoreductase N-terminal" evidence="2">
    <location>
        <begin position="4"/>
        <end position="113"/>
    </location>
</feature>
<dbReference type="Pfam" id="PF01408">
    <property type="entry name" value="GFO_IDH_MocA"/>
    <property type="match status" value="1"/>
</dbReference>
<dbReference type="OrthoDB" id="9815825at2"/>
<sequence length="342" mass="36736">MTRRIGLIGCGDVSVVHFEAIRDIEGLELVGVADTDPQARSRAAAATGVPGFAGTRELIDALGPDAVHVTTPHDQHIGPSLTALEAGVHVLQEKPLAHTLEEGRRLVDALASASTSPGAPKVGICFQNRYNLASRHLAEMLGTGELGAVRGAWASVVWTRSADYFRAKPWRGTWAGSGGGLLINQAIHTLDLVQWLLGGVERTDGHVATRKYGDVIEVEDTAELLLHHPGGITTSFYATLTAPQHRPVELELDCERAYLTLRGGTDGGLTSRWADGRVETLAERSVTSGGRSYWGVSHELLIRDFYERLDEPEPFWIGPGEAMASLEILKEAYRLSGVGPGA</sequence>
<evidence type="ECO:0000256" key="1">
    <source>
        <dbReference type="ARBA" id="ARBA00023027"/>
    </source>
</evidence>
<dbReference type="PANTHER" id="PTHR43249:SF1">
    <property type="entry name" value="D-GLUCOSIDE 3-DEHYDROGENASE"/>
    <property type="match status" value="1"/>
</dbReference>
<dbReference type="SUPFAM" id="SSF51735">
    <property type="entry name" value="NAD(P)-binding Rossmann-fold domains"/>
    <property type="match status" value="1"/>
</dbReference>
<dbReference type="Gene3D" id="3.40.50.720">
    <property type="entry name" value="NAD(P)-binding Rossmann-like Domain"/>
    <property type="match status" value="1"/>
</dbReference>
<dbReference type="InterPro" id="IPR055170">
    <property type="entry name" value="GFO_IDH_MocA-like_dom"/>
</dbReference>
<dbReference type="RefSeq" id="WP_089065190.1">
    <property type="nucleotide sequence ID" value="NZ_CP022316.1"/>
</dbReference>
<organism evidence="4 5">
    <name type="scientific">Brachybacterium avium</name>
    <dbReference type="NCBI Taxonomy" id="2017485"/>
    <lineage>
        <taxon>Bacteria</taxon>
        <taxon>Bacillati</taxon>
        <taxon>Actinomycetota</taxon>
        <taxon>Actinomycetes</taxon>
        <taxon>Micrococcales</taxon>
        <taxon>Dermabacteraceae</taxon>
        <taxon>Brachybacterium</taxon>
    </lineage>
</organism>
<dbReference type="Gene3D" id="3.30.360.10">
    <property type="entry name" value="Dihydrodipicolinate Reductase, domain 2"/>
    <property type="match status" value="1"/>
</dbReference>
<keyword evidence="1" id="KW-0520">NAD</keyword>
<dbReference type="InterPro" id="IPR036291">
    <property type="entry name" value="NAD(P)-bd_dom_sf"/>
</dbReference>
<dbReference type="GO" id="GO:0000166">
    <property type="term" value="F:nucleotide binding"/>
    <property type="evidence" value="ECO:0007669"/>
    <property type="project" value="InterPro"/>
</dbReference>
<dbReference type="InterPro" id="IPR052515">
    <property type="entry name" value="Gfo/Idh/MocA_Oxidoreductase"/>
</dbReference>
<dbReference type="SUPFAM" id="SSF55347">
    <property type="entry name" value="Glyceraldehyde-3-phosphate dehydrogenase-like, C-terminal domain"/>
    <property type="match status" value="1"/>
</dbReference>
<dbReference type="Pfam" id="PF22725">
    <property type="entry name" value="GFO_IDH_MocA_C3"/>
    <property type="match status" value="1"/>
</dbReference>
<feature type="domain" description="GFO/IDH/MocA-like oxidoreductase" evidence="3">
    <location>
        <begin position="135"/>
        <end position="259"/>
    </location>
</feature>
<name>A0A220UCS9_9MICO</name>
<dbReference type="Proteomes" id="UP000198398">
    <property type="component" value="Chromosome"/>
</dbReference>
<protein>
    <submittedName>
        <fullName evidence="4">Dehydrogenase</fullName>
    </submittedName>
</protein>
<dbReference type="PANTHER" id="PTHR43249">
    <property type="entry name" value="UDP-N-ACETYL-2-AMINO-2-DEOXY-D-GLUCURONATE OXIDASE"/>
    <property type="match status" value="1"/>
</dbReference>